<keyword evidence="5" id="KW-1185">Reference proteome</keyword>
<proteinExistence type="inferred from homology"/>
<gene>
    <name evidence="4" type="ORF">Pla22_43820</name>
</gene>
<evidence type="ECO:0000256" key="1">
    <source>
        <dbReference type="RuleBase" id="RU004003"/>
    </source>
</evidence>
<dbReference type="PROSITE" id="PS00875">
    <property type="entry name" value="T2SP_D"/>
    <property type="match status" value="1"/>
</dbReference>
<dbReference type="InterPro" id="IPR004845">
    <property type="entry name" value="T2SS_GspD_CS"/>
</dbReference>
<protein>
    <submittedName>
        <fullName evidence="4">Outer membrane porin HofQ</fullName>
    </submittedName>
</protein>
<dbReference type="InterPro" id="IPR004846">
    <property type="entry name" value="T2SS/T3SS_dom"/>
</dbReference>
<sequence length="1162" mass="125781">MAWSAIVAMMAMSTQDAIGQSTFGQVPSSSSPSQVTVPTVAQAQAKLNQVRDQIANRDYAAAVESYRTLSPMVSQLPNLQPEAAKLHQQLVGIGIDPALLALPPRNLVAPTATGSVGTGSTVPNPAANGPSYAMPSAVQRMPAVAGAMPIQTANADPDAAKREALRLIAIGRAALDRGDAAGALQIAQQAQSLGVPEKAFAAGEPRVWQFVLDAESAAKRSGIASSGVMQTSGQQTSGNFIQPALAMEPATGADDNGAIAQMLFNGGAANAGETPNQIQQVQNTESTYASQAYDAGMQALLSGDREEARKQFKEAWRVKEGLSVTQQNQLKDKLTLLQPTRLVPSAKPNENGELSEIDKTRLEAEAKTRRLYKEVTAELASVETKKSDAPLDALDELERLRRRVDSSDIDEQAKRSLAVLVDRAIKEQKSYVDANRAKIELDIQNASVRTDMEQADKREAATDHQVSMLVDEFNALMKDRRFNEAELIAKQVAELKPGDPVSIQMFHNSRMGVRMSQDQEIRAAKEDSFAKNMLDAERSMIGPDPDMPLTHPDAETWIEKSRRRLDASGDRDSRLSEAEKEISRKLASQVSIKYRNRPLGEVLEDLSAMTGIPMIMDERALTGVRVSPESPISLMIPNSIKLESALNLILQPLQLAHMIQNDVLMITSQEVKDSNVFPVTYRVTDLVTPIPNFATSYEDGLAGALRNAYQMTQPRSDVQLVPMSATDIGNRMSNAMNPMGSNPNVLGQYNPLGSQGGFGPNNPPMGGGAGGSSFADFQSLIDLIQNTVDPESWDALGGQGTMQEYPQNLSLVISTTSETHEKISDLLESLRRLQNLQITIEVRFITLADTFAEQIGVDFNFQVDDNTREFPDDDEGPSVTVGYDGIGGAFTPDLDIAFNNQSFISGGPAFGGQNLGTAANLGFAVLSDIEAYFFIQAIQTDNRTNVMQAPKVTLFDGQLASISDFTQRPFVTSVTPVVGDFAVAQQPVIVVLNEGTSLNVQGIVSDDKRFVRLTLVPFFSQIGDVNTFTYEGRRTTSRSTTDQEDTNGDGVVDENDATDSTDESDVIEGTTVQLPVFAFTTISTTVSVPDGGTILLGGIKRMREGRAERGVPMLSKIPYLSRLFKNVTVGREASSLMMMVTPRIIIQEEEELAQTGFDPTQQ</sequence>
<dbReference type="InterPro" id="IPR051808">
    <property type="entry name" value="Type_IV_pilus_biogenesis"/>
</dbReference>
<reference evidence="4 5" key="1">
    <citation type="submission" date="2019-02" db="EMBL/GenBank/DDBJ databases">
        <title>Deep-cultivation of Planctomycetes and their phenomic and genomic characterization uncovers novel biology.</title>
        <authorList>
            <person name="Wiegand S."/>
            <person name="Jogler M."/>
            <person name="Boedeker C."/>
            <person name="Pinto D."/>
            <person name="Vollmers J."/>
            <person name="Rivas-Marin E."/>
            <person name="Kohn T."/>
            <person name="Peeters S.H."/>
            <person name="Heuer A."/>
            <person name="Rast P."/>
            <person name="Oberbeckmann S."/>
            <person name="Bunk B."/>
            <person name="Jeske O."/>
            <person name="Meyerdierks A."/>
            <person name="Storesund J.E."/>
            <person name="Kallscheuer N."/>
            <person name="Luecker S."/>
            <person name="Lage O.M."/>
            <person name="Pohl T."/>
            <person name="Merkel B.J."/>
            <person name="Hornburger P."/>
            <person name="Mueller R.-W."/>
            <person name="Bruemmer F."/>
            <person name="Labrenz M."/>
            <person name="Spormann A.M."/>
            <person name="Op Den Camp H."/>
            <person name="Overmann J."/>
            <person name="Amann R."/>
            <person name="Jetten M.S.M."/>
            <person name="Mascher T."/>
            <person name="Medema M.H."/>
            <person name="Devos D.P."/>
            <person name="Kaster A.-K."/>
            <person name="Ovreas L."/>
            <person name="Rohde M."/>
            <person name="Galperin M.Y."/>
            <person name="Jogler C."/>
        </authorList>
    </citation>
    <scope>NUCLEOTIDE SEQUENCE [LARGE SCALE GENOMIC DNA]</scope>
    <source>
        <strain evidence="4 5">Pla22</strain>
    </source>
</reference>
<accession>A0A5C5WEX6</accession>
<evidence type="ECO:0000313" key="4">
    <source>
        <dbReference type="EMBL" id="TWT49190.1"/>
    </source>
</evidence>
<organism evidence="4 5">
    <name type="scientific">Rubripirellula amarantea</name>
    <dbReference type="NCBI Taxonomy" id="2527999"/>
    <lineage>
        <taxon>Bacteria</taxon>
        <taxon>Pseudomonadati</taxon>
        <taxon>Planctomycetota</taxon>
        <taxon>Planctomycetia</taxon>
        <taxon>Pirellulales</taxon>
        <taxon>Pirellulaceae</taxon>
        <taxon>Rubripirellula</taxon>
    </lineage>
</organism>
<dbReference type="Pfam" id="PF00263">
    <property type="entry name" value="Secretin"/>
    <property type="match status" value="1"/>
</dbReference>
<comment type="caution">
    <text evidence="4">The sequence shown here is derived from an EMBL/GenBank/DDBJ whole genome shotgun (WGS) entry which is preliminary data.</text>
</comment>
<dbReference type="AlphaFoldDB" id="A0A5C5WEX6"/>
<dbReference type="PANTHER" id="PTHR30604:SF1">
    <property type="entry name" value="DNA UTILIZATION PROTEIN HOFQ"/>
    <property type="match status" value="1"/>
</dbReference>
<dbReference type="EMBL" id="SJPI01000003">
    <property type="protein sequence ID" value="TWT49190.1"/>
    <property type="molecule type" value="Genomic_DNA"/>
</dbReference>
<feature type="domain" description="Type II/III secretion system secretin-like" evidence="3">
    <location>
        <begin position="937"/>
        <end position="1145"/>
    </location>
</feature>
<feature type="region of interest" description="Disordered" evidence="2">
    <location>
        <begin position="1034"/>
        <end position="1065"/>
    </location>
</feature>
<comment type="similarity">
    <text evidence="1">Belongs to the bacterial secretin family.</text>
</comment>
<dbReference type="RefSeq" id="WP_242632222.1">
    <property type="nucleotide sequence ID" value="NZ_SJPI01000003.1"/>
</dbReference>
<dbReference type="GO" id="GO:0009306">
    <property type="term" value="P:protein secretion"/>
    <property type="evidence" value="ECO:0007669"/>
    <property type="project" value="InterPro"/>
</dbReference>
<evidence type="ECO:0000256" key="2">
    <source>
        <dbReference type="SAM" id="MobiDB-lite"/>
    </source>
</evidence>
<evidence type="ECO:0000259" key="3">
    <source>
        <dbReference type="Pfam" id="PF00263"/>
    </source>
</evidence>
<feature type="compositionally biased region" description="Acidic residues" evidence="2">
    <location>
        <begin position="1042"/>
        <end position="1065"/>
    </location>
</feature>
<dbReference type="PANTHER" id="PTHR30604">
    <property type="entry name" value="PROTEIN TRANSPORT PROTEIN HOFQ"/>
    <property type="match status" value="1"/>
</dbReference>
<dbReference type="Proteomes" id="UP000316598">
    <property type="component" value="Unassembled WGS sequence"/>
</dbReference>
<evidence type="ECO:0000313" key="5">
    <source>
        <dbReference type="Proteomes" id="UP000316598"/>
    </source>
</evidence>
<name>A0A5C5WEX6_9BACT</name>